<protein>
    <submittedName>
        <fullName evidence="1">Uncharacterized protein</fullName>
    </submittedName>
</protein>
<keyword evidence="2" id="KW-1185">Reference proteome</keyword>
<evidence type="ECO:0000313" key="2">
    <source>
        <dbReference type="Proteomes" id="UP001162164"/>
    </source>
</evidence>
<dbReference type="Proteomes" id="UP001162164">
    <property type="component" value="Unassembled WGS sequence"/>
</dbReference>
<evidence type="ECO:0000313" key="1">
    <source>
        <dbReference type="EMBL" id="KAJ8977347.1"/>
    </source>
</evidence>
<name>A0ABQ9JIV3_9CUCU</name>
<organism evidence="1 2">
    <name type="scientific">Molorchus minor</name>
    <dbReference type="NCBI Taxonomy" id="1323400"/>
    <lineage>
        <taxon>Eukaryota</taxon>
        <taxon>Metazoa</taxon>
        <taxon>Ecdysozoa</taxon>
        <taxon>Arthropoda</taxon>
        <taxon>Hexapoda</taxon>
        <taxon>Insecta</taxon>
        <taxon>Pterygota</taxon>
        <taxon>Neoptera</taxon>
        <taxon>Endopterygota</taxon>
        <taxon>Coleoptera</taxon>
        <taxon>Polyphaga</taxon>
        <taxon>Cucujiformia</taxon>
        <taxon>Chrysomeloidea</taxon>
        <taxon>Cerambycidae</taxon>
        <taxon>Lamiinae</taxon>
        <taxon>Monochamini</taxon>
        <taxon>Molorchus</taxon>
    </lineage>
</organism>
<reference evidence="1" key="1">
    <citation type="journal article" date="2023" name="Insect Mol. Biol.">
        <title>Genome sequencing provides insights into the evolution of gene families encoding plant cell wall-degrading enzymes in longhorned beetles.</title>
        <authorList>
            <person name="Shin N.R."/>
            <person name="Okamura Y."/>
            <person name="Kirsch R."/>
            <person name="Pauchet Y."/>
        </authorList>
    </citation>
    <scope>NUCLEOTIDE SEQUENCE</scope>
    <source>
        <strain evidence="1">MMC_N1</strain>
    </source>
</reference>
<comment type="caution">
    <text evidence="1">The sequence shown here is derived from an EMBL/GenBank/DDBJ whole genome shotgun (WGS) entry which is preliminary data.</text>
</comment>
<proteinExistence type="predicted"/>
<sequence>MMFGHSLTTLIIRLDNFNQGYLCPKEVPQSFFAGEILLFRIEDTVTVRGSVTWSHSSHQYGSTEQFGIPNLVTRFIPQAGLAMNGP</sequence>
<gene>
    <name evidence="1" type="ORF">NQ317_017761</name>
</gene>
<accession>A0ABQ9JIV3</accession>
<dbReference type="EMBL" id="JAPWTJ010000559">
    <property type="protein sequence ID" value="KAJ8977347.1"/>
    <property type="molecule type" value="Genomic_DNA"/>
</dbReference>